<dbReference type="InterPro" id="IPR043504">
    <property type="entry name" value="Peptidase_S1_PA_chymotrypsin"/>
</dbReference>
<dbReference type="GeneID" id="106473915"/>
<protein>
    <submittedName>
        <fullName evidence="10">Clotting factor B-like</fullName>
    </submittedName>
</protein>
<accession>A0ABM1BWK1</accession>
<keyword evidence="5" id="KW-0378">Hydrolase</keyword>
<dbReference type="PANTHER" id="PTHR24252">
    <property type="entry name" value="ACROSIN-RELATED"/>
    <property type="match status" value="1"/>
</dbReference>
<dbReference type="RefSeq" id="XP_013790058.2">
    <property type="nucleotide sequence ID" value="XM_013934604.2"/>
</dbReference>
<dbReference type="PRINTS" id="PR00722">
    <property type="entry name" value="CHYMOTRYPSIN"/>
</dbReference>
<dbReference type="Pfam" id="PF00089">
    <property type="entry name" value="Trypsin"/>
    <property type="match status" value="1"/>
</dbReference>
<name>A0ABM1BWK1_LIMPO</name>
<evidence type="ECO:0000256" key="2">
    <source>
        <dbReference type="ARBA" id="ARBA00022820"/>
    </source>
</evidence>
<evidence type="ECO:0000313" key="9">
    <source>
        <dbReference type="Proteomes" id="UP000694941"/>
    </source>
</evidence>
<keyword evidence="5" id="KW-0720">Serine protease</keyword>
<dbReference type="PROSITE" id="PS00134">
    <property type="entry name" value="TRYPSIN_HIS"/>
    <property type="match status" value="1"/>
</dbReference>
<reference evidence="10" key="1">
    <citation type="submission" date="2025-08" db="UniProtKB">
        <authorList>
            <consortium name="RefSeq"/>
        </authorList>
    </citation>
    <scope>IDENTIFICATION</scope>
    <source>
        <tissue evidence="10">Muscle</tissue>
    </source>
</reference>
<dbReference type="InterPro" id="IPR001254">
    <property type="entry name" value="Trypsin_dom"/>
</dbReference>
<sequence>MKNHLSLCLLASLISVVKSVENPNRSVRLRSEKTTIGKLAINRSISTYFKSDIFFPGNDGKSIDNSCTTSKNEKGKCKDLSNCLEALDNTYKEHPTVCEWNGANPVICCPMVIPSENTPDPSVSGKVPNLYFPGCGIREKRQRIGSLVFGRLQPSKADHTSNEKRVRPVQNDSKGVRFVVGGVEADPKSWRWMVGISQKFGLFERFLCGGALISSRYVISAAHCFKMSDNPVSPSVYTFRVGAHTLNDGTKYSVDDLKVHELYHPNKIYHDIAVLKVKGHVTLNDEVTPVYLPQPSFVDDDFIGRQVIITGWGDTSFGGVRSKVLQQVSIPVVSNKECNSSYSKVASSQYPQGITRGQVCAGLSEGGKDACQGDSGGPLVLKRDDRWTLVGIVSFGLNCAEPGYPGVYTRVSHYIRWIAANTDLGQ</sequence>
<dbReference type="PROSITE" id="PS51888">
    <property type="entry name" value="CLIP"/>
    <property type="match status" value="1"/>
</dbReference>
<dbReference type="InterPro" id="IPR001314">
    <property type="entry name" value="Peptidase_S1A"/>
</dbReference>
<dbReference type="PANTHER" id="PTHR24252:SF7">
    <property type="entry name" value="HYALIN"/>
    <property type="match status" value="1"/>
</dbReference>
<dbReference type="SMART" id="SM00020">
    <property type="entry name" value="Tryp_SPc"/>
    <property type="match status" value="1"/>
</dbReference>
<dbReference type="Gene3D" id="2.40.10.10">
    <property type="entry name" value="Trypsin-like serine proteases"/>
    <property type="match status" value="1"/>
</dbReference>
<comment type="similarity">
    <text evidence="4">Belongs to the peptidase S1 family. CLIP subfamily.</text>
</comment>
<evidence type="ECO:0000313" key="10">
    <source>
        <dbReference type="RefSeq" id="XP_013790058.2"/>
    </source>
</evidence>
<dbReference type="PROSITE" id="PS00135">
    <property type="entry name" value="TRYPSIN_SER"/>
    <property type="match status" value="1"/>
</dbReference>
<gene>
    <name evidence="10" type="primary">LOC106473915</name>
</gene>
<evidence type="ECO:0000259" key="7">
    <source>
        <dbReference type="PROSITE" id="PS50240"/>
    </source>
</evidence>
<keyword evidence="2" id="KW-0353">Hemolymph clotting</keyword>
<proteinExistence type="inferred from homology"/>
<evidence type="ECO:0000256" key="4">
    <source>
        <dbReference type="ARBA" id="ARBA00024195"/>
    </source>
</evidence>
<evidence type="ECO:0000256" key="5">
    <source>
        <dbReference type="RuleBase" id="RU363034"/>
    </source>
</evidence>
<dbReference type="CDD" id="cd00190">
    <property type="entry name" value="Tryp_SPc"/>
    <property type="match status" value="1"/>
</dbReference>
<dbReference type="SMART" id="SM00680">
    <property type="entry name" value="CLIP"/>
    <property type="match status" value="1"/>
</dbReference>
<dbReference type="InterPro" id="IPR022700">
    <property type="entry name" value="CLIP"/>
</dbReference>
<evidence type="ECO:0000256" key="6">
    <source>
        <dbReference type="SAM" id="SignalP"/>
    </source>
</evidence>
<keyword evidence="1 6" id="KW-0732">Signal</keyword>
<feature type="domain" description="Peptidase S1" evidence="7">
    <location>
        <begin position="179"/>
        <end position="423"/>
    </location>
</feature>
<dbReference type="InterPro" id="IPR009003">
    <property type="entry name" value="Peptidase_S1_PA"/>
</dbReference>
<dbReference type="InterPro" id="IPR018114">
    <property type="entry name" value="TRYPSIN_HIS"/>
</dbReference>
<keyword evidence="9" id="KW-1185">Reference proteome</keyword>
<feature type="chain" id="PRO_5045431057" evidence="6">
    <location>
        <begin position="20"/>
        <end position="426"/>
    </location>
</feature>
<evidence type="ECO:0000256" key="3">
    <source>
        <dbReference type="ARBA" id="ARBA00023157"/>
    </source>
</evidence>
<organism evidence="9 10">
    <name type="scientific">Limulus polyphemus</name>
    <name type="common">Atlantic horseshoe crab</name>
    <dbReference type="NCBI Taxonomy" id="6850"/>
    <lineage>
        <taxon>Eukaryota</taxon>
        <taxon>Metazoa</taxon>
        <taxon>Ecdysozoa</taxon>
        <taxon>Arthropoda</taxon>
        <taxon>Chelicerata</taxon>
        <taxon>Merostomata</taxon>
        <taxon>Xiphosura</taxon>
        <taxon>Limulidae</taxon>
        <taxon>Limulus</taxon>
    </lineage>
</organism>
<evidence type="ECO:0000259" key="8">
    <source>
        <dbReference type="PROSITE" id="PS51888"/>
    </source>
</evidence>
<evidence type="ECO:0000256" key="1">
    <source>
        <dbReference type="ARBA" id="ARBA00022729"/>
    </source>
</evidence>
<dbReference type="PROSITE" id="PS50240">
    <property type="entry name" value="TRYPSIN_DOM"/>
    <property type="match status" value="1"/>
</dbReference>
<dbReference type="Proteomes" id="UP000694941">
    <property type="component" value="Unplaced"/>
</dbReference>
<dbReference type="SUPFAM" id="SSF50494">
    <property type="entry name" value="Trypsin-like serine proteases"/>
    <property type="match status" value="1"/>
</dbReference>
<feature type="signal peptide" evidence="6">
    <location>
        <begin position="1"/>
        <end position="19"/>
    </location>
</feature>
<keyword evidence="3" id="KW-1015">Disulfide bond</keyword>
<feature type="domain" description="Clip" evidence="8">
    <location>
        <begin position="66"/>
        <end position="109"/>
    </location>
</feature>
<dbReference type="InterPro" id="IPR033116">
    <property type="entry name" value="TRYPSIN_SER"/>
</dbReference>
<keyword evidence="5" id="KW-0645">Protease</keyword>